<protein>
    <submittedName>
        <fullName evidence="1">Uncharacterized protein</fullName>
    </submittedName>
</protein>
<name>A0A2R8Z9S1_PANPA</name>
<keyword evidence="2" id="KW-1185">Reference proteome</keyword>
<reference evidence="1" key="2">
    <citation type="submission" date="2025-08" db="UniProtKB">
        <authorList>
            <consortium name="Ensembl"/>
        </authorList>
    </citation>
    <scope>IDENTIFICATION</scope>
</reference>
<dbReference type="OMA" id="FSILWIS"/>
<organism evidence="1 2">
    <name type="scientific">Pan paniscus</name>
    <name type="common">Pygmy chimpanzee</name>
    <name type="synonym">Bonobo</name>
    <dbReference type="NCBI Taxonomy" id="9597"/>
    <lineage>
        <taxon>Eukaryota</taxon>
        <taxon>Metazoa</taxon>
        <taxon>Chordata</taxon>
        <taxon>Craniata</taxon>
        <taxon>Vertebrata</taxon>
        <taxon>Euteleostomi</taxon>
        <taxon>Mammalia</taxon>
        <taxon>Eutheria</taxon>
        <taxon>Euarchontoglires</taxon>
        <taxon>Primates</taxon>
        <taxon>Haplorrhini</taxon>
        <taxon>Catarrhini</taxon>
        <taxon>Hominidae</taxon>
        <taxon>Pan</taxon>
    </lineage>
</organism>
<accession>A0A2R8Z9S1</accession>
<dbReference type="Bgee" id="ENSPPAG00000008179">
    <property type="expression patterns" value="Expressed in heart and 6 other cell types or tissues"/>
</dbReference>
<reference evidence="1 2" key="1">
    <citation type="journal article" date="2012" name="Nature">
        <title>The bonobo genome compared with the chimpanzee and human genomes.</title>
        <authorList>
            <person name="Prufer K."/>
            <person name="Munch K."/>
            <person name="Hellmann I."/>
            <person name="Akagi K."/>
            <person name="Miller J.R."/>
            <person name="Walenz B."/>
            <person name="Koren S."/>
            <person name="Sutton G."/>
            <person name="Kodira C."/>
            <person name="Winer R."/>
            <person name="Knight J.R."/>
            <person name="Mullikin J.C."/>
            <person name="Meader S.J."/>
            <person name="Ponting C.P."/>
            <person name="Lunter G."/>
            <person name="Higashino S."/>
            <person name="Hobolth A."/>
            <person name="Dutheil J."/>
            <person name="Karakoc E."/>
            <person name="Alkan C."/>
            <person name="Sajjadian S."/>
            <person name="Catacchio C.R."/>
            <person name="Ventura M."/>
            <person name="Marques-Bonet T."/>
            <person name="Eichler E.E."/>
            <person name="Andre C."/>
            <person name="Atencia R."/>
            <person name="Mugisha L."/>
            <person name="Junhold J."/>
            <person name="Patterson N."/>
            <person name="Siebauer M."/>
            <person name="Good J.M."/>
            <person name="Fischer A."/>
            <person name="Ptak S.E."/>
            <person name="Lachmann M."/>
            <person name="Symer D.E."/>
            <person name="Mailund T."/>
            <person name="Schierup M.H."/>
            <person name="Andres A.M."/>
            <person name="Kelso J."/>
            <person name="Paabo S."/>
        </authorList>
    </citation>
    <scope>NUCLEOTIDE SEQUENCE [LARGE SCALE GENOMIC DNA]</scope>
</reference>
<reference evidence="1" key="3">
    <citation type="submission" date="2025-09" db="UniProtKB">
        <authorList>
            <consortium name="Ensembl"/>
        </authorList>
    </citation>
    <scope>IDENTIFICATION</scope>
</reference>
<evidence type="ECO:0000313" key="2">
    <source>
        <dbReference type="Proteomes" id="UP000240080"/>
    </source>
</evidence>
<proteinExistence type="predicted"/>
<dbReference type="GeneTree" id="ENSGT00910000147246"/>
<dbReference type="AlphaFoldDB" id="A0A2R8Z9S1"/>
<dbReference type="Ensembl" id="ENSPPAT00000008791.1">
    <property type="protein sequence ID" value="ENSPPAP00000001761.1"/>
    <property type="gene ID" value="ENSPPAG00000008179.1"/>
</dbReference>
<evidence type="ECO:0000313" key="1">
    <source>
        <dbReference type="Ensembl" id="ENSPPAP00000001761.1"/>
    </source>
</evidence>
<dbReference type="EMBL" id="AJFE02022982">
    <property type="status" value="NOT_ANNOTATED_CDS"/>
    <property type="molecule type" value="Genomic_DNA"/>
</dbReference>
<dbReference type="Proteomes" id="UP000240080">
    <property type="component" value="Chromosome 1"/>
</dbReference>
<sequence>MLTLSYPFCAKMDSIGKMIPQLLILWLYIALETLKHQMELNTYLKFRLGNIGEEALKRGKHLLSGRIFSILWISLIFFYHPEGWWEFSFCYILEVIQDF</sequence>